<evidence type="ECO:0000313" key="2">
    <source>
        <dbReference type="Proteomes" id="UP000077824"/>
    </source>
</evidence>
<reference evidence="1 2" key="1">
    <citation type="submission" date="2016-04" db="EMBL/GenBank/DDBJ databases">
        <title>Complete Genome Sequence of Chryseobacterium sp. IHBB 10212.</title>
        <authorList>
            <person name="Pal M."/>
            <person name="Swarnkar M.K."/>
            <person name="Kaushal K."/>
            <person name="Chhibber S."/>
            <person name="Singh A.K."/>
            <person name="Gulati A."/>
        </authorList>
    </citation>
    <scope>NUCLEOTIDE SEQUENCE [LARGE SCALE GENOMIC DNA]</scope>
    <source>
        <strain evidence="1 2">IHBB 10212</strain>
    </source>
</reference>
<dbReference type="EMBL" id="CP015199">
    <property type="protein sequence ID" value="ANF50193.1"/>
    <property type="molecule type" value="Genomic_DNA"/>
</dbReference>
<dbReference type="Proteomes" id="UP000077824">
    <property type="component" value="Chromosome"/>
</dbReference>
<protein>
    <submittedName>
        <fullName evidence="1">Uncharacterized protein</fullName>
    </submittedName>
</protein>
<sequence>MFSKYIFLLHNNNILTYFNKLKSILKHKNYIINNQHYEIIINHQSLFKNKILLIFDSNYFHFLKLFSIKTGLISFYCEIKQY</sequence>
<organism evidence="1 2">
    <name type="scientific">Chryseobacterium glaciei</name>
    <dbReference type="NCBI Taxonomy" id="1685010"/>
    <lineage>
        <taxon>Bacteria</taxon>
        <taxon>Pseudomonadati</taxon>
        <taxon>Bacteroidota</taxon>
        <taxon>Flavobacteriia</taxon>
        <taxon>Flavobacteriales</taxon>
        <taxon>Weeksellaceae</taxon>
        <taxon>Chryseobacterium group</taxon>
        <taxon>Chryseobacterium</taxon>
    </lineage>
</organism>
<evidence type="ECO:0000313" key="1">
    <source>
        <dbReference type="EMBL" id="ANF50193.1"/>
    </source>
</evidence>
<dbReference type="AlphaFoldDB" id="A0A172XT67"/>
<accession>A0A172XT67</accession>
<keyword evidence="2" id="KW-1185">Reference proteome</keyword>
<proteinExistence type="predicted"/>
<dbReference type="KEGG" id="chh:A0O34_06555"/>
<name>A0A172XT67_9FLAO</name>
<gene>
    <name evidence="1" type="ORF">A0O34_06555</name>
</gene>